<comment type="caution">
    <text evidence="2">The sequence shown here is derived from an EMBL/GenBank/DDBJ whole genome shotgun (WGS) entry which is preliminary data.</text>
</comment>
<dbReference type="Proteomes" id="UP000275401">
    <property type="component" value="Unassembled WGS sequence"/>
</dbReference>
<dbReference type="EMBL" id="RIBZ01000093">
    <property type="protein sequence ID" value="RNG33539.1"/>
    <property type="molecule type" value="Genomic_DNA"/>
</dbReference>
<evidence type="ECO:0000313" key="3">
    <source>
        <dbReference type="Proteomes" id="UP000275401"/>
    </source>
</evidence>
<organism evidence="2 3">
    <name type="scientific">Streptomyces botrytidirepellens</name>
    <dbReference type="NCBI Taxonomy" id="2486417"/>
    <lineage>
        <taxon>Bacteria</taxon>
        <taxon>Bacillati</taxon>
        <taxon>Actinomycetota</taxon>
        <taxon>Actinomycetes</taxon>
        <taxon>Kitasatosporales</taxon>
        <taxon>Streptomycetaceae</taxon>
        <taxon>Streptomyces</taxon>
    </lineage>
</organism>
<proteinExistence type="predicted"/>
<protein>
    <submittedName>
        <fullName evidence="2">SRPBCC family protein</fullName>
    </submittedName>
</protein>
<dbReference type="InterPro" id="IPR047137">
    <property type="entry name" value="ORF3"/>
</dbReference>
<dbReference type="RefSeq" id="WP_123099092.1">
    <property type="nucleotide sequence ID" value="NZ_RIBZ01000093.1"/>
</dbReference>
<feature type="domain" description="Coenzyme Q-binding protein COQ10 START" evidence="1">
    <location>
        <begin position="10"/>
        <end position="128"/>
    </location>
</feature>
<dbReference type="InterPro" id="IPR005031">
    <property type="entry name" value="COQ10_START"/>
</dbReference>
<keyword evidence="3" id="KW-1185">Reference proteome</keyword>
<gene>
    <name evidence="2" type="ORF">EEJ42_06960</name>
</gene>
<dbReference type="AlphaFoldDB" id="A0A3M8WWS5"/>
<dbReference type="PANTHER" id="PTHR33824">
    <property type="entry name" value="POLYKETIDE CYCLASE/DEHYDRASE AND LIPID TRANSPORT SUPERFAMILY PROTEIN"/>
    <property type="match status" value="1"/>
</dbReference>
<accession>A0A3M8WWS5</accession>
<evidence type="ECO:0000259" key="1">
    <source>
        <dbReference type="Pfam" id="PF03364"/>
    </source>
</evidence>
<dbReference type="Gene3D" id="3.30.530.20">
    <property type="match status" value="1"/>
</dbReference>
<sequence length="152" mass="17457">MSTVRETVEVEVPLHTAYNQWTQFTEFPRFMEGVDQVTQVDDRHNHWSTSIAGVHREFDTEIVDQLPDERIAWRTTSGDVQQQGLVTFRSLDATHTEVNLAMVFEPTGMAEKAADMTGTLDRRIKGDLHRFKDFIEHRGQEEGGWRGRISPG</sequence>
<dbReference type="InterPro" id="IPR023393">
    <property type="entry name" value="START-like_dom_sf"/>
</dbReference>
<dbReference type="SUPFAM" id="SSF55961">
    <property type="entry name" value="Bet v1-like"/>
    <property type="match status" value="1"/>
</dbReference>
<evidence type="ECO:0000313" key="2">
    <source>
        <dbReference type="EMBL" id="RNG33539.1"/>
    </source>
</evidence>
<name>A0A3M8WWS5_9ACTN</name>
<dbReference type="CDD" id="cd07817">
    <property type="entry name" value="SRPBCC_8"/>
    <property type="match status" value="1"/>
</dbReference>
<dbReference type="Pfam" id="PF03364">
    <property type="entry name" value="Polyketide_cyc"/>
    <property type="match status" value="1"/>
</dbReference>
<dbReference type="PANTHER" id="PTHR33824:SF7">
    <property type="entry name" value="POLYKETIDE CYCLASE_DEHYDRASE AND LIPID TRANSPORT SUPERFAMILY PROTEIN"/>
    <property type="match status" value="1"/>
</dbReference>
<reference evidence="2 3" key="1">
    <citation type="submission" date="2018-11" db="EMBL/GenBank/DDBJ databases">
        <title>The Potential of Streptomyces as Biocontrol Agents against the Tomato grey mould, Botrytis cinerea (Gray mold) Frontiers in Microbiology.</title>
        <authorList>
            <person name="Li D."/>
        </authorList>
    </citation>
    <scope>NUCLEOTIDE SEQUENCE [LARGE SCALE GENOMIC DNA]</scope>
    <source>
        <strain evidence="2 3">NEAU-LD23</strain>
    </source>
</reference>